<evidence type="ECO:0000313" key="8">
    <source>
        <dbReference type="EMBL" id="GHO55992.1"/>
    </source>
</evidence>
<evidence type="ECO:0000259" key="6">
    <source>
        <dbReference type="Pfam" id="PF01526"/>
    </source>
</evidence>
<dbReference type="InterPro" id="IPR047653">
    <property type="entry name" value="Tn3-like_transpos"/>
</dbReference>
<dbReference type="EMBL" id="BNJG01000002">
    <property type="protein sequence ID" value="GHO55992.1"/>
    <property type="molecule type" value="Genomic_DNA"/>
</dbReference>
<reference evidence="8 9" key="1">
    <citation type="journal article" date="2021" name="Int. J. Syst. Evol. Microbiol.">
        <title>Reticulibacter mediterranei gen. nov., sp. nov., within the new family Reticulibacteraceae fam. nov., and Ktedonospora formicarum gen. nov., sp. nov., Ktedonobacter robiniae sp. nov., Dictyobacter formicarum sp. nov. and Dictyobacter arantiisoli sp. nov., belonging to the class Ktedonobacteria.</title>
        <authorList>
            <person name="Yabe S."/>
            <person name="Zheng Y."/>
            <person name="Wang C.M."/>
            <person name="Sakai Y."/>
            <person name="Abe K."/>
            <person name="Yokota A."/>
            <person name="Donadio S."/>
            <person name="Cavaletti L."/>
            <person name="Monciardini P."/>
        </authorList>
    </citation>
    <scope>NUCLEOTIDE SEQUENCE [LARGE SCALE GENOMIC DNA]</scope>
    <source>
        <strain evidence="8 9">SOSP1-30</strain>
    </source>
</reference>
<accession>A0ABQ3UUD4</accession>
<dbReference type="InterPro" id="IPR002513">
    <property type="entry name" value="Tn3_Tnp_DDE_dom"/>
</dbReference>
<sequence>MILLKVFQKLGYFPAPKLIPGAIIGHIRGEMELPKDLVPDITPRTLYKYHAAIRTHLKINGDIKHIRHVALKAISEVVLVMDDPADLINVAIETLVKENCELPAFSTLDLLVRHLRNLAHQRIFQTVLSRLTEAEQALLEKLVETNPTGYFTEFNRLREAPKSATLTHLEDWTTRLTWLLSLGNMARLLEDLAPAKITHFAAEARALHADDLRDFTLPKRLTLLVCLIYQETISTRDEIADMFLKRMSKLHDRAREELERLRASERKITEHLVEVLADLLQTTTETEDDAKVGSLVREVFQREGGIATLQEQCEQVSAHHGNRYQPFLWRFYASHRKALFQVLKVLDIHATTADHSLMNAVTFILEHEHDPKKYLEATIDLSFANGDWLRTIQKRRRGKDWFIRQHLETCVLTYVATELKTGDLCIRGSEQFADYRDQLLSWEACEPQVADYCQQLGFETSAQGFVENLKRWLTEVALEVDRTKPENQELVITEKGEPMLKKPLRKTAPRSFAKLETAVAERMPESHVLDVLCRIDYWTKWTRHLGPLSGADPKMEDARARHILTAFAYASYLGPYQLARHFHGEITGDMLATINRRHVTVEKLEAAIRDIINRFNRCPLPRCWGTGKRVAADGTQYDLAEENLLAEKHIRYGGFGGIAYHHVSDMYILLFSHFIACGVWEAVHIIDGLMKNQSDIQPDTIHADTQGQNLPVFALSHLLGIKLMPRIRNWKDLKFYRPSKDTHYQHIESLFCEEAIDWELIQTHWQDLLRVVLSIKAGKVLPSMLLRKLTSYSRKNRLYQAFRELGCVIRTVFLLQYISDAKLREIIQQTTNKMEQFNAFSKWLSFGNDGKINALTTEESEKHIKYVDLLANAVILDNTFQLSKILKELIEEGWSITRDELAMLSPYMTHHVKRFGNYVMDLETLPQPIEDDFPIPV</sequence>
<feature type="domain" description="DUF4158" evidence="7">
    <location>
        <begin position="1"/>
        <end position="114"/>
    </location>
</feature>
<evidence type="ECO:0008006" key="10">
    <source>
        <dbReference type="Google" id="ProtNLM"/>
    </source>
</evidence>
<dbReference type="InterPro" id="IPR025296">
    <property type="entry name" value="DUF4158"/>
</dbReference>
<evidence type="ECO:0000256" key="5">
    <source>
        <dbReference type="SAM" id="Coils"/>
    </source>
</evidence>
<feature type="domain" description="Tn3 transposase DDE" evidence="6">
    <location>
        <begin position="530"/>
        <end position="918"/>
    </location>
</feature>
<dbReference type="Pfam" id="PF13700">
    <property type="entry name" value="DUF4158"/>
    <property type="match status" value="1"/>
</dbReference>
<protein>
    <recommendedName>
        <fullName evidence="10">Tn3 family transposase</fullName>
    </recommendedName>
</protein>
<evidence type="ECO:0000313" key="9">
    <source>
        <dbReference type="Proteomes" id="UP000654345"/>
    </source>
</evidence>
<evidence type="ECO:0000256" key="1">
    <source>
        <dbReference type="ARBA" id="ARBA00009402"/>
    </source>
</evidence>
<keyword evidence="5" id="KW-0175">Coiled coil</keyword>
<dbReference type="Proteomes" id="UP000654345">
    <property type="component" value="Unassembled WGS sequence"/>
</dbReference>
<comment type="caution">
    <text evidence="8">The sequence shown here is derived from an EMBL/GenBank/DDBJ whole genome shotgun (WGS) entry which is preliminary data.</text>
</comment>
<name>A0ABQ3UUD4_9CHLR</name>
<evidence type="ECO:0000256" key="3">
    <source>
        <dbReference type="ARBA" id="ARBA00023125"/>
    </source>
</evidence>
<evidence type="ECO:0000256" key="2">
    <source>
        <dbReference type="ARBA" id="ARBA00022578"/>
    </source>
</evidence>
<organism evidence="8 9">
    <name type="scientific">Ktedonobacter robiniae</name>
    <dbReference type="NCBI Taxonomy" id="2778365"/>
    <lineage>
        <taxon>Bacteria</taxon>
        <taxon>Bacillati</taxon>
        <taxon>Chloroflexota</taxon>
        <taxon>Ktedonobacteria</taxon>
        <taxon>Ktedonobacterales</taxon>
        <taxon>Ktedonobacteraceae</taxon>
        <taxon>Ktedonobacter</taxon>
    </lineage>
</organism>
<evidence type="ECO:0000259" key="7">
    <source>
        <dbReference type="Pfam" id="PF13700"/>
    </source>
</evidence>
<keyword evidence="2" id="KW-0815">Transposition</keyword>
<keyword evidence="9" id="KW-1185">Reference proteome</keyword>
<evidence type="ECO:0000256" key="4">
    <source>
        <dbReference type="ARBA" id="ARBA00023172"/>
    </source>
</evidence>
<comment type="similarity">
    <text evidence="1">Belongs to the transposase 7 family.</text>
</comment>
<keyword evidence="3" id="KW-0238">DNA-binding</keyword>
<feature type="coiled-coil region" evidence="5">
    <location>
        <begin position="244"/>
        <end position="271"/>
    </location>
</feature>
<keyword evidence="4" id="KW-0233">DNA recombination</keyword>
<dbReference type="NCBIfam" id="NF033527">
    <property type="entry name" value="transpos_Tn3"/>
    <property type="match status" value="1"/>
</dbReference>
<gene>
    <name evidence="8" type="ORF">KSB_44670</name>
</gene>
<proteinExistence type="inferred from homology"/>
<dbReference type="Pfam" id="PF01526">
    <property type="entry name" value="DDE_Tnp_Tn3"/>
    <property type="match status" value="1"/>
</dbReference>